<dbReference type="EMBL" id="JBHSXM010000003">
    <property type="protein sequence ID" value="MFC6838194.1"/>
    <property type="molecule type" value="Genomic_DNA"/>
</dbReference>
<comment type="caution">
    <text evidence="2">The sequence shown here is derived from an EMBL/GenBank/DDBJ whole genome shotgun (WGS) entry which is preliminary data.</text>
</comment>
<dbReference type="RefSeq" id="WP_304449911.1">
    <property type="nucleotide sequence ID" value="NZ_JARRAH010000003.1"/>
</dbReference>
<gene>
    <name evidence="2" type="ORF">ACFQHK_17065</name>
</gene>
<reference evidence="2 3" key="1">
    <citation type="journal article" date="2019" name="Int. J. Syst. Evol. Microbiol.">
        <title>The Global Catalogue of Microorganisms (GCM) 10K type strain sequencing project: providing services to taxonomists for standard genome sequencing and annotation.</title>
        <authorList>
            <consortium name="The Broad Institute Genomics Platform"/>
            <consortium name="The Broad Institute Genome Sequencing Center for Infectious Disease"/>
            <person name="Wu L."/>
            <person name="Ma J."/>
        </authorList>
    </citation>
    <scope>NUCLEOTIDE SEQUENCE [LARGE SCALE GENOMIC DNA]</scope>
    <source>
        <strain evidence="2 3">PSRA2</strain>
    </source>
</reference>
<feature type="region of interest" description="Disordered" evidence="1">
    <location>
        <begin position="112"/>
        <end position="132"/>
    </location>
</feature>
<evidence type="ECO:0000313" key="2">
    <source>
        <dbReference type="EMBL" id="MFC6838194.1"/>
    </source>
</evidence>
<accession>A0ABD5UH61</accession>
<sequence length="132" mass="14842">MTDERTRTLELPVEEALLDALATEARTLGFDDREAYVRWLLGRRDEVVENADREGTREVVEGLTPTESEFVEEYVEGHDAPGGEYTDEYARAEGWSSPLDARVSALEKRVKALEARRDRPSDPSDGEANQGE</sequence>
<dbReference type="Proteomes" id="UP001596406">
    <property type="component" value="Unassembled WGS sequence"/>
</dbReference>
<name>A0ABD5UH61_9EURY</name>
<proteinExistence type="predicted"/>
<feature type="compositionally biased region" description="Basic and acidic residues" evidence="1">
    <location>
        <begin position="112"/>
        <end position="122"/>
    </location>
</feature>
<evidence type="ECO:0000256" key="1">
    <source>
        <dbReference type="SAM" id="MobiDB-lite"/>
    </source>
</evidence>
<keyword evidence="3" id="KW-1185">Reference proteome</keyword>
<evidence type="ECO:0008006" key="4">
    <source>
        <dbReference type="Google" id="ProtNLM"/>
    </source>
</evidence>
<dbReference type="AlphaFoldDB" id="A0ABD5UH61"/>
<organism evidence="2 3">
    <name type="scientific">Halomarina ordinaria</name>
    <dbReference type="NCBI Taxonomy" id="3033939"/>
    <lineage>
        <taxon>Archaea</taxon>
        <taxon>Methanobacteriati</taxon>
        <taxon>Methanobacteriota</taxon>
        <taxon>Stenosarchaea group</taxon>
        <taxon>Halobacteria</taxon>
        <taxon>Halobacteriales</taxon>
        <taxon>Natronomonadaceae</taxon>
        <taxon>Halomarina</taxon>
    </lineage>
</organism>
<protein>
    <recommendedName>
        <fullName evidence="4">Ribbon-helix-helix protein, CopG family</fullName>
    </recommendedName>
</protein>
<evidence type="ECO:0000313" key="3">
    <source>
        <dbReference type="Proteomes" id="UP001596406"/>
    </source>
</evidence>